<sequence>MRIRLTTLCLLTLTLTLPALASDISIREYRSDDTLLQMGRYRFDNGRAINLSVGIGSGAFRHPDDPPDVIWTIGDRGPNLTCGDLKSIAHVELPACREIRNARIYLAPSYAPSIYRVLLQDDGLFRITDVITLKDRNDRPLNGLPNPLQTATTELPFDGHGKPLKQDVHGIDAEALVRLTDGTFWIADENGPSIAHVSADGRIITRYVPQGTESDYEGARYDVVGALPAILAKRQSNRGIESIAISPDERFLYVMMQSPLANPDTAAFRKARNTRLLKIERTSMQIVGEFVYVMDDPKSFRRDPSDSPADPRISEILAIGLDKLIVLERTEGTTKLYETDLAAATNILGTPWDDIKTEPTLEQIDVADAAITPVPKKLCFDSADFPSIVGKTEGLARLNDNAIALINDDDFGISGAQTQIVVIRGLNFTSP</sequence>
<dbReference type="EMBL" id="CP021112">
    <property type="protein sequence ID" value="ARQ02863.1"/>
    <property type="molecule type" value="Genomic_DNA"/>
</dbReference>
<accession>A0A1W6ZZV4</accession>
<keyword evidence="4" id="KW-1185">Reference proteome</keyword>
<dbReference type="STRING" id="1235591.CAK95_09550"/>
<dbReference type="AlphaFoldDB" id="A0A1W6ZZV4"/>
<proteinExistence type="predicted"/>
<name>A0A1W6ZZV4_9HYPH</name>
<dbReference type="PANTHER" id="PTHR37957:SF1">
    <property type="entry name" value="PHYTASE-LIKE DOMAIN-CONTAINING PROTEIN"/>
    <property type="match status" value="1"/>
</dbReference>
<keyword evidence="1" id="KW-0732">Signal</keyword>
<gene>
    <name evidence="3" type="ORF">CAK95_09550</name>
</gene>
<dbReference type="Proteomes" id="UP000194137">
    <property type="component" value="Chromosome"/>
</dbReference>
<evidence type="ECO:0000259" key="2">
    <source>
        <dbReference type="Pfam" id="PF13449"/>
    </source>
</evidence>
<dbReference type="InterPro" id="IPR027372">
    <property type="entry name" value="Phytase-like_dom"/>
</dbReference>
<dbReference type="OrthoDB" id="384721at2"/>
<protein>
    <recommendedName>
        <fullName evidence="2">Phytase-like domain-containing protein</fullName>
    </recommendedName>
</protein>
<dbReference type="RefSeq" id="WP_086091312.1">
    <property type="nucleotide sequence ID" value="NZ_CP021112.1"/>
</dbReference>
<evidence type="ECO:0000256" key="1">
    <source>
        <dbReference type="SAM" id="SignalP"/>
    </source>
</evidence>
<organism evidence="3 4">
    <name type="scientific">Pseudorhodoplanes sinuspersici</name>
    <dbReference type="NCBI Taxonomy" id="1235591"/>
    <lineage>
        <taxon>Bacteria</taxon>
        <taxon>Pseudomonadati</taxon>
        <taxon>Pseudomonadota</taxon>
        <taxon>Alphaproteobacteria</taxon>
        <taxon>Hyphomicrobiales</taxon>
        <taxon>Pseudorhodoplanes</taxon>
    </lineage>
</organism>
<dbReference type="Pfam" id="PF13449">
    <property type="entry name" value="Phytase-like"/>
    <property type="match status" value="1"/>
</dbReference>
<feature type="chain" id="PRO_5012348494" description="Phytase-like domain-containing protein" evidence="1">
    <location>
        <begin position="22"/>
        <end position="431"/>
    </location>
</feature>
<dbReference type="PANTHER" id="PTHR37957">
    <property type="entry name" value="BLR7070 PROTEIN"/>
    <property type="match status" value="1"/>
</dbReference>
<feature type="domain" description="Phytase-like" evidence="2">
    <location>
        <begin position="113"/>
        <end position="411"/>
    </location>
</feature>
<evidence type="ECO:0000313" key="3">
    <source>
        <dbReference type="EMBL" id="ARQ02863.1"/>
    </source>
</evidence>
<evidence type="ECO:0000313" key="4">
    <source>
        <dbReference type="Proteomes" id="UP000194137"/>
    </source>
</evidence>
<dbReference type="SUPFAM" id="SSF63825">
    <property type="entry name" value="YWTD domain"/>
    <property type="match status" value="1"/>
</dbReference>
<dbReference type="KEGG" id="psin:CAK95_09550"/>
<feature type="signal peptide" evidence="1">
    <location>
        <begin position="1"/>
        <end position="21"/>
    </location>
</feature>
<reference evidence="3 4" key="1">
    <citation type="submission" date="2017-05" db="EMBL/GenBank/DDBJ databases">
        <title>Full genome sequence of Pseudorhodoplanes sinuspersici.</title>
        <authorList>
            <person name="Dastgheib S.M.M."/>
            <person name="Shavandi M."/>
            <person name="Tirandaz H."/>
        </authorList>
    </citation>
    <scope>NUCLEOTIDE SEQUENCE [LARGE SCALE GENOMIC DNA]</scope>
    <source>
        <strain evidence="3 4">RIPI110</strain>
    </source>
</reference>